<accession>A0AAV5NND5</accession>
<protein>
    <recommendedName>
        <fullName evidence="3">Phospholipase C/D domain-containing protein</fullName>
    </recommendedName>
</protein>
<dbReference type="Pfam" id="PF00882">
    <property type="entry name" value="Zn_dep_PLPC"/>
    <property type="match status" value="1"/>
</dbReference>
<comment type="caution">
    <text evidence="4">The sequence shown here is derived from an EMBL/GenBank/DDBJ whole genome shotgun (WGS) entry which is preliminary data.</text>
</comment>
<feature type="domain" description="Phospholipase C/D" evidence="3">
    <location>
        <begin position="29"/>
        <end position="253"/>
    </location>
</feature>
<dbReference type="InterPro" id="IPR029002">
    <property type="entry name" value="PLPC/GPLD1"/>
</dbReference>
<feature type="signal peptide" evidence="2">
    <location>
        <begin position="1"/>
        <end position="24"/>
    </location>
</feature>
<feature type="coiled-coil region" evidence="1">
    <location>
        <begin position="357"/>
        <end position="384"/>
    </location>
</feature>
<keyword evidence="1" id="KW-0175">Coiled coil</keyword>
<keyword evidence="2" id="KW-0732">Signal</keyword>
<proteinExistence type="predicted"/>
<evidence type="ECO:0000259" key="3">
    <source>
        <dbReference type="Pfam" id="PF00882"/>
    </source>
</evidence>
<reference evidence="5" key="1">
    <citation type="journal article" date="2019" name="Int. J. Syst. Evol. Microbiol.">
        <title>The Global Catalogue of Microorganisms (GCM) 10K type strain sequencing project: providing services to taxonomists for standard genome sequencing and annotation.</title>
        <authorList>
            <consortium name="The Broad Institute Genomics Platform"/>
            <consortium name="The Broad Institute Genome Sequencing Center for Infectious Disease"/>
            <person name="Wu L."/>
            <person name="Ma J."/>
        </authorList>
    </citation>
    <scope>NUCLEOTIDE SEQUENCE [LARGE SCALE GENOMIC DNA]</scope>
    <source>
        <strain evidence="5">NBRC 15640</strain>
    </source>
</reference>
<dbReference type="EMBL" id="BSNX01000012">
    <property type="protein sequence ID" value="GLQ72157.1"/>
    <property type="molecule type" value="Genomic_DNA"/>
</dbReference>
<keyword evidence="5" id="KW-1185">Reference proteome</keyword>
<feature type="chain" id="PRO_5043775309" description="Phospholipase C/D domain-containing protein" evidence="2">
    <location>
        <begin position="25"/>
        <end position="921"/>
    </location>
</feature>
<sequence>MNFNCQFLHLAICTGLVLSTPANAFKIGTHVWLAAKVAEDVVEDNKVSIYFDESGQTDTLTVDPIVARSIKRFPKAFLFGVLGADIYPDLVAGQMTTHPGLPFQPLNRCGEKINVDSKGQLQPYNRYCHPKDIDLTSPDNYGVSPLILPVMKAANLYLSGHSWGWQTDDWLRHVRDAALQTSGNRGSSEVAFAYGYLLHAAMDTWAHSYVNVYTGDLFSLSKNQTVPARHTALEGYINSLHDSYDDDPLSILRVSTRSQTQEQAQDSYQSLKAPTEFVRRTLILNDTTAWQYGRESGAVHIWAMWASWKISKQLNQRFEPIQTELRRVLNEQIQKVSDAEQLWQTAEDAKNIAVQGASDAYETLKEHEENLVAATQNLEDATNNVIEHIESNIALKNAFSTADRVIERVLSLLPSWIHQQYRNAKNRLSRVRLDLEFARNHYNNQLMIRERRLSALAKALTKMNLEESVLSALSAMRDVGLTAIERSLSGWTRNIEASVDAYIHAYEETGRELLRPHGNRFEEQKSAVQALKNWAICWAPIFSSPVPNSQMLSRTCQVGIESYTDFNETVRQFKLNTLIQDRRLKDVIIDFDEANAEIKVSALPQIGRLIRQAIPFTDQSVAAPGSAEFLARLWDHHVTKKDLVDLYASDSSEQNLLTFRAQGQEIIAMLQADGLDIEKYEKHHKTLKLDDMMRFTPIRNAMQLSKLALVNSNELNDWVREKGVTSSPYPDSNPLYRANGPAGDILIGALRSIDGNHQWLAVAPPLPRKPKIGNDLRGTEEACRRFGYPIHSQYIPTKPLKPERVRTHSEFNRDCQNTALFRYRANNTEYTPGGFRLWQSRLAREKVFSKIFKGPLSLGMCHHLKDKRSEPESYQPSYYTTYIGLGCVGNNYVDTNLLSILHKHQNNIRRSQPTLRASQGN</sequence>
<dbReference type="AlphaFoldDB" id="A0AAV5NND5"/>
<evidence type="ECO:0000313" key="4">
    <source>
        <dbReference type="EMBL" id="GLQ72157.1"/>
    </source>
</evidence>
<evidence type="ECO:0000256" key="2">
    <source>
        <dbReference type="SAM" id="SignalP"/>
    </source>
</evidence>
<gene>
    <name evidence="4" type="ORF">GCM10007932_15170</name>
</gene>
<organism evidence="4 5">
    <name type="scientific">Vibrio penaeicida</name>
    <dbReference type="NCBI Taxonomy" id="104609"/>
    <lineage>
        <taxon>Bacteria</taxon>
        <taxon>Pseudomonadati</taxon>
        <taxon>Pseudomonadota</taxon>
        <taxon>Gammaproteobacteria</taxon>
        <taxon>Vibrionales</taxon>
        <taxon>Vibrionaceae</taxon>
        <taxon>Vibrio</taxon>
    </lineage>
</organism>
<name>A0AAV5NND5_9VIBR</name>
<evidence type="ECO:0000256" key="1">
    <source>
        <dbReference type="SAM" id="Coils"/>
    </source>
</evidence>
<dbReference type="Proteomes" id="UP001156690">
    <property type="component" value="Unassembled WGS sequence"/>
</dbReference>
<dbReference type="RefSeq" id="WP_126610418.1">
    <property type="nucleotide sequence ID" value="NZ_AP025145.1"/>
</dbReference>
<evidence type="ECO:0000313" key="5">
    <source>
        <dbReference type="Proteomes" id="UP001156690"/>
    </source>
</evidence>